<reference evidence="1 2" key="1">
    <citation type="journal article" date="2018" name="PLoS Genet.">
        <title>Population sequencing reveals clonal diversity and ancestral inbreeding in the grapevine cultivar Chardonnay.</title>
        <authorList>
            <person name="Roach M.J."/>
            <person name="Johnson D.L."/>
            <person name="Bohlmann J."/>
            <person name="van Vuuren H.J."/>
            <person name="Jones S.J."/>
            <person name="Pretorius I.S."/>
            <person name="Schmidt S.A."/>
            <person name="Borneman A.R."/>
        </authorList>
    </citation>
    <scope>NUCLEOTIDE SEQUENCE [LARGE SCALE GENOMIC DNA]</scope>
    <source>
        <strain evidence="2">cv. Chardonnay</strain>
        <tissue evidence="1">Leaf</tissue>
    </source>
</reference>
<dbReference type="EMBL" id="QGNW01000990">
    <property type="protein sequence ID" value="RVW58029.1"/>
    <property type="molecule type" value="Genomic_DNA"/>
</dbReference>
<dbReference type="Proteomes" id="UP000288805">
    <property type="component" value="Unassembled WGS sequence"/>
</dbReference>
<dbReference type="InterPro" id="IPR043502">
    <property type="entry name" value="DNA/RNA_pol_sf"/>
</dbReference>
<organism evidence="1 2">
    <name type="scientific">Vitis vinifera</name>
    <name type="common">Grape</name>
    <dbReference type="NCBI Taxonomy" id="29760"/>
    <lineage>
        <taxon>Eukaryota</taxon>
        <taxon>Viridiplantae</taxon>
        <taxon>Streptophyta</taxon>
        <taxon>Embryophyta</taxon>
        <taxon>Tracheophyta</taxon>
        <taxon>Spermatophyta</taxon>
        <taxon>Magnoliopsida</taxon>
        <taxon>eudicotyledons</taxon>
        <taxon>Gunneridae</taxon>
        <taxon>Pentapetalae</taxon>
        <taxon>rosids</taxon>
        <taxon>Vitales</taxon>
        <taxon>Vitaceae</taxon>
        <taxon>Viteae</taxon>
        <taxon>Vitis</taxon>
    </lineage>
</organism>
<dbReference type="SUPFAM" id="SSF56672">
    <property type="entry name" value="DNA/RNA polymerases"/>
    <property type="match status" value="1"/>
</dbReference>
<dbReference type="InterPro" id="IPR032567">
    <property type="entry name" value="RTL1-rel"/>
</dbReference>
<protein>
    <submittedName>
        <fullName evidence="1">Transposon Ty3-G Gag-Pol polyprotein</fullName>
    </submittedName>
</protein>
<dbReference type="PANTHER" id="PTHR15503:SF45">
    <property type="entry name" value="RNA-DIRECTED DNA POLYMERASE HOMOLOG"/>
    <property type="match status" value="1"/>
</dbReference>
<gene>
    <name evidence="1" type="primary">TY3B-G_320</name>
    <name evidence="1" type="ORF">CK203_114205</name>
</gene>
<accession>A0A438FDG1</accession>
<dbReference type="PANTHER" id="PTHR15503">
    <property type="entry name" value="LDOC1 RELATED"/>
    <property type="match status" value="1"/>
</dbReference>
<proteinExistence type="predicted"/>
<evidence type="ECO:0000313" key="2">
    <source>
        <dbReference type="Proteomes" id="UP000288805"/>
    </source>
</evidence>
<name>A0A438FDG1_VITVI</name>
<evidence type="ECO:0000313" key="1">
    <source>
        <dbReference type="EMBL" id="RVW58029.1"/>
    </source>
</evidence>
<dbReference type="AlphaFoldDB" id="A0A438FDG1"/>
<dbReference type="Gene3D" id="3.10.10.10">
    <property type="entry name" value="HIV Type 1 Reverse Transcriptase, subunit A, domain 1"/>
    <property type="match status" value="1"/>
</dbReference>
<sequence length="118" mass="13549">MTTIDCIPMVCEFADVFPKELPCLPPHREMDFSIELYPGTDPISIAPYRMAPVELKELNIQLQELQTKGFIRPSTSPWGAPVLFVKKKDGSLRLCVDYRKLNRVTVKNKYPLPRIDDI</sequence>
<comment type="caution">
    <text evidence="1">The sequence shown here is derived from an EMBL/GenBank/DDBJ whole genome shotgun (WGS) entry which is preliminary data.</text>
</comment>